<evidence type="ECO:0000259" key="3">
    <source>
        <dbReference type="PROSITE" id="PS50086"/>
    </source>
</evidence>
<evidence type="ECO:0000256" key="2">
    <source>
        <dbReference type="SAM" id="MobiDB-lite"/>
    </source>
</evidence>
<proteinExistence type="predicted"/>
<dbReference type="Pfam" id="PF00566">
    <property type="entry name" value="RabGAP-TBC"/>
    <property type="match status" value="1"/>
</dbReference>
<dbReference type="OrthoDB" id="294251at2759"/>
<dbReference type="Proteomes" id="UP000002009">
    <property type="component" value="Chromosome 2"/>
</dbReference>
<reference evidence="4 5" key="1">
    <citation type="journal article" date="2009" name="Science">
        <title>Green evolution and dynamic adaptations revealed by genomes of the marine picoeukaryotes Micromonas.</title>
        <authorList>
            <person name="Worden A.Z."/>
            <person name="Lee J.H."/>
            <person name="Mock T."/>
            <person name="Rouze P."/>
            <person name="Simmons M.P."/>
            <person name="Aerts A.L."/>
            <person name="Allen A.E."/>
            <person name="Cuvelier M.L."/>
            <person name="Derelle E."/>
            <person name="Everett M.V."/>
            <person name="Foulon E."/>
            <person name="Grimwood J."/>
            <person name="Gundlach H."/>
            <person name="Henrissat B."/>
            <person name="Napoli C."/>
            <person name="McDonald S.M."/>
            <person name="Parker M.S."/>
            <person name="Rombauts S."/>
            <person name="Salamov A."/>
            <person name="Von Dassow P."/>
            <person name="Badger J.H."/>
            <person name="Coutinho P.M."/>
            <person name="Demir E."/>
            <person name="Dubchak I."/>
            <person name="Gentemann C."/>
            <person name="Eikrem W."/>
            <person name="Gready J.E."/>
            <person name="John U."/>
            <person name="Lanier W."/>
            <person name="Lindquist E.A."/>
            <person name="Lucas S."/>
            <person name="Mayer K.F."/>
            <person name="Moreau H."/>
            <person name="Not F."/>
            <person name="Otillar R."/>
            <person name="Panaud O."/>
            <person name="Pangilinan J."/>
            <person name="Paulsen I."/>
            <person name="Piegu B."/>
            <person name="Poliakov A."/>
            <person name="Robbens S."/>
            <person name="Schmutz J."/>
            <person name="Toulza E."/>
            <person name="Wyss T."/>
            <person name="Zelensky A."/>
            <person name="Zhou K."/>
            <person name="Armbrust E.V."/>
            <person name="Bhattacharya D."/>
            <person name="Goodenough U.W."/>
            <person name="Van de Peer Y."/>
            <person name="Grigoriev I.V."/>
        </authorList>
    </citation>
    <scope>NUCLEOTIDE SEQUENCE [LARGE SCALE GENOMIC DNA]</scope>
    <source>
        <strain evidence="5">RCC299 / NOUM17</strain>
    </source>
</reference>
<feature type="compositionally biased region" description="Gly residues" evidence="2">
    <location>
        <begin position="723"/>
        <end position="737"/>
    </location>
</feature>
<evidence type="ECO:0000313" key="4">
    <source>
        <dbReference type="EMBL" id="ACO60657.1"/>
    </source>
</evidence>
<gene>
    <name evidence="4" type="ORF">MICPUN_56526</name>
</gene>
<keyword evidence="5" id="KW-1185">Reference proteome</keyword>
<dbReference type="Gene3D" id="1.10.472.80">
    <property type="entry name" value="Ypt/Rab-GAP domain of gyp1p, domain 3"/>
    <property type="match status" value="1"/>
</dbReference>
<name>C1DZI5_MICCC</name>
<feature type="region of interest" description="Disordered" evidence="2">
    <location>
        <begin position="364"/>
        <end position="415"/>
    </location>
</feature>
<feature type="compositionally biased region" description="Basic and acidic residues" evidence="2">
    <location>
        <begin position="522"/>
        <end position="533"/>
    </location>
</feature>
<organism evidence="4 5">
    <name type="scientific">Micromonas commoda (strain RCC299 / NOUM17 / CCMP2709)</name>
    <name type="common">Picoplanktonic green alga</name>
    <dbReference type="NCBI Taxonomy" id="296587"/>
    <lineage>
        <taxon>Eukaryota</taxon>
        <taxon>Viridiplantae</taxon>
        <taxon>Chlorophyta</taxon>
        <taxon>Mamiellophyceae</taxon>
        <taxon>Mamiellales</taxon>
        <taxon>Mamiellaceae</taxon>
        <taxon>Micromonas</taxon>
    </lineage>
</organism>
<feature type="region of interest" description="Disordered" evidence="2">
    <location>
        <begin position="515"/>
        <end position="581"/>
    </location>
</feature>
<dbReference type="Gene3D" id="1.10.8.270">
    <property type="entry name" value="putative rabgap domain of human tbc1 domain family member 14 like domains"/>
    <property type="match status" value="1"/>
</dbReference>
<dbReference type="eggNOG" id="KOG1091">
    <property type="taxonomic scope" value="Eukaryota"/>
</dbReference>
<feature type="compositionally biased region" description="Basic and acidic residues" evidence="2">
    <location>
        <begin position="388"/>
        <end position="398"/>
    </location>
</feature>
<dbReference type="PANTHER" id="PTHR22957:SF337">
    <property type="entry name" value="TBC1 DOMAIN FAMILY MEMBER 5"/>
    <property type="match status" value="1"/>
</dbReference>
<feature type="region of interest" description="Disordered" evidence="2">
    <location>
        <begin position="475"/>
        <end position="497"/>
    </location>
</feature>
<dbReference type="PANTHER" id="PTHR22957">
    <property type="entry name" value="TBC1 DOMAIN FAMILY MEMBER GTPASE-ACTIVATING PROTEIN"/>
    <property type="match status" value="1"/>
</dbReference>
<feature type="region of interest" description="Disordered" evidence="2">
    <location>
        <begin position="629"/>
        <end position="705"/>
    </location>
</feature>
<feature type="region of interest" description="Disordered" evidence="2">
    <location>
        <begin position="133"/>
        <end position="160"/>
    </location>
</feature>
<feature type="compositionally biased region" description="Polar residues" evidence="2">
    <location>
        <begin position="50"/>
        <end position="59"/>
    </location>
</feature>
<dbReference type="InterPro" id="IPR035969">
    <property type="entry name" value="Rab-GAP_TBC_sf"/>
</dbReference>
<dbReference type="KEGG" id="mis:MICPUN_56526"/>
<accession>C1DZI5</accession>
<dbReference type="RefSeq" id="XP_002499398.1">
    <property type="nucleotide sequence ID" value="XM_002499353.1"/>
</dbReference>
<dbReference type="GeneID" id="8241060"/>
<sequence length="800" mass="84452">MGARRTERWAASLGAWRPGDVAAARRLYRDIRRARTEDPRSRATAPADVSSDNPLQATEDSGWGEYFRTAEVRDTIALDLERLHPGDEFYSAPDVQQALLNLLLVWSLENPRLGYRQGMHELASLVFSQRAKDAASSDPGGHRWGHSPAAPSMDATADDEVGLTSAPELSASHVEHDAYAMFAALMGADRNNRNDGRRIRMASFFEDPPGKGAKSGVQTACDRVYARLEKVDPALRRHLDGVGIEPQLFLLRWLRVLFSREFHLHDAMVIWDAVIATNDPNDPPNDETGALVGDELSSAMSGIDYANPGAMDFIESFAVAMLLFVRSDVLATDDFGSCLRRLQKFPPCEDVAALVERARTASHGKVDADEWIPKSHPKPPPSSATAKTRLDENRDRDGQVPPGHSGPGSGLGSRANDFLAKAAGAGGAARDRASALIGRAKVRAADVMGKLKSDVEEGTGSGVRYDVGLGETYLGSSAQPELPGVEGSKGLEGSMGVEGGEGVLKGALKPIASTPATAIPRRLSEDVKSETSPRSRSPSSPTHHLLRPRFEPSEGGEGGDEEGDEFRYGEMKSPTRPVFDAPATGYEEIVPREASPELSARVSPAAGIEPATTTTTRASVPPVVSALRDAGLIDPSPDGRAEALFGRTTTTGGLDGVKRVGGLFDDDDPETAGGLFDPSPPKNGSKNGPLGGGGGGGRIGATPGMGAKVRSLFADDGDEDPLFGGGGGRRGKRLGSGIGIYDEGSKTVQKTAPSAAVREAASAIEGVLTRGEVTDEAAAGDLREALVRLRSAAAKLEVRG</sequence>
<feature type="region of interest" description="Disordered" evidence="2">
    <location>
        <begin position="35"/>
        <end position="61"/>
    </location>
</feature>
<dbReference type="InParanoid" id="C1DZI5"/>
<dbReference type="EMBL" id="CP001323">
    <property type="protein sequence ID" value="ACO60657.1"/>
    <property type="molecule type" value="Genomic_DNA"/>
</dbReference>
<dbReference type="GO" id="GO:0005096">
    <property type="term" value="F:GTPase activator activity"/>
    <property type="evidence" value="ECO:0007669"/>
    <property type="project" value="UniProtKB-KW"/>
</dbReference>
<dbReference type="SUPFAM" id="SSF47923">
    <property type="entry name" value="Ypt/Rab-GAP domain of gyp1p"/>
    <property type="match status" value="2"/>
</dbReference>
<evidence type="ECO:0000256" key="1">
    <source>
        <dbReference type="ARBA" id="ARBA00022468"/>
    </source>
</evidence>
<dbReference type="STRING" id="296587.C1DZI5"/>
<dbReference type="SMART" id="SM00164">
    <property type="entry name" value="TBC"/>
    <property type="match status" value="1"/>
</dbReference>
<feature type="region of interest" description="Disordered" evidence="2">
    <location>
        <begin position="717"/>
        <end position="737"/>
    </location>
</feature>
<evidence type="ECO:0000313" key="5">
    <source>
        <dbReference type="Proteomes" id="UP000002009"/>
    </source>
</evidence>
<feature type="compositionally biased region" description="Basic and acidic residues" evidence="2">
    <location>
        <begin position="364"/>
        <end position="373"/>
    </location>
</feature>
<dbReference type="PROSITE" id="PS50086">
    <property type="entry name" value="TBC_RABGAP"/>
    <property type="match status" value="1"/>
</dbReference>
<dbReference type="InterPro" id="IPR000195">
    <property type="entry name" value="Rab-GAP-TBC_dom"/>
</dbReference>
<feature type="domain" description="Rab-GAP TBC" evidence="3">
    <location>
        <begin position="1"/>
        <end position="278"/>
    </location>
</feature>
<dbReference type="AlphaFoldDB" id="C1DZI5"/>
<protein>
    <recommendedName>
        <fullName evidence="3">Rab-GAP TBC domain-containing protein</fullName>
    </recommendedName>
</protein>
<keyword evidence="1" id="KW-0343">GTPase activation</keyword>
<feature type="compositionally biased region" description="Gly residues" evidence="2">
    <location>
        <begin position="689"/>
        <end position="699"/>
    </location>
</feature>